<name>A0ABQ7CC55_BRACR</name>
<dbReference type="Proteomes" id="UP000266723">
    <property type="component" value="Unassembled WGS sequence"/>
</dbReference>
<comment type="caution">
    <text evidence="1">The sequence shown here is derived from an EMBL/GenBank/DDBJ whole genome shotgun (WGS) entry which is preliminary data.</text>
</comment>
<dbReference type="EMBL" id="QGKV02000832">
    <property type="protein sequence ID" value="KAF3549172.1"/>
    <property type="molecule type" value="Genomic_DNA"/>
</dbReference>
<evidence type="ECO:0000313" key="2">
    <source>
        <dbReference type="Proteomes" id="UP000266723"/>
    </source>
</evidence>
<gene>
    <name evidence="1" type="ORF">DY000_02003928</name>
</gene>
<protein>
    <submittedName>
        <fullName evidence="1">Uncharacterized protein</fullName>
    </submittedName>
</protein>
<accession>A0ABQ7CC55</accession>
<proteinExistence type="predicted"/>
<keyword evidence="2" id="KW-1185">Reference proteome</keyword>
<evidence type="ECO:0000313" key="1">
    <source>
        <dbReference type="EMBL" id="KAF3549172.1"/>
    </source>
</evidence>
<organism evidence="1 2">
    <name type="scientific">Brassica cretica</name>
    <name type="common">Mustard</name>
    <dbReference type="NCBI Taxonomy" id="69181"/>
    <lineage>
        <taxon>Eukaryota</taxon>
        <taxon>Viridiplantae</taxon>
        <taxon>Streptophyta</taxon>
        <taxon>Embryophyta</taxon>
        <taxon>Tracheophyta</taxon>
        <taxon>Spermatophyta</taxon>
        <taxon>Magnoliopsida</taxon>
        <taxon>eudicotyledons</taxon>
        <taxon>Gunneridae</taxon>
        <taxon>Pentapetalae</taxon>
        <taxon>rosids</taxon>
        <taxon>malvids</taxon>
        <taxon>Brassicales</taxon>
        <taxon>Brassicaceae</taxon>
        <taxon>Brassiceae</taxon>
        <taxon>Brassica</taxon>
    </lineage>
</organism>
<reference evidence="1 2" key="1">
    <citation type="journal article" date="2020" name="BMC Genomics">
        <title>Intraspecific diversification of the crop wild relative Brassica cretica Lam. using demographic model selection.</title>
        <authorList>
            <person name="Kioukis A."/>
            <person name="Michalopoulou V.A."/>
            <person name="Briers L."/>
            <person name="Pirintsos S."/>
            <person name="Studholme D.J."/>
            <person name="Pavlidis P."/>
            <person name="Sarris P.F."/>
        </authorList>
    </citation>
    <scope>NUCLEOTIDE SEQUENCE [LARGE SCALE GENOMIC DNA]</scope>
    <source>
        <strain evidence="2">cv. PFS-1207/04</strain>
    </source>
</reference>
<sequence>MVHKVFSFLRSAIKYVCAPKDLQVERRRKLSAEIIDTCLCLRQISDWLFVRLFALVLLRFLGQGWRYRNLCLVPLAQ</sequence>